<reference evidence="1 2" key="1">
    <citation type="submission" date="2018-06" db="EMBL/GenBank/DDBJ databases">
        <title>Comparative genomics of downy mildews reveals potential adaptations to biotrophy.</title>
        <authorList>
            <person name="Fletcher K."/>
            <person name="Klosterman S.J."/>
            <person name="Derevnina L."/>
            <person name="Martin F."/>
            <person name="Koike S."/>
            <person name="Reyes Chin-Wo S."/>
            <person name="Mou B."/>
            <person name="Michelmore R."/>
        </authorList>
    </citation>
    <scope>NUCLEOTIDE SEQUENCE [LARGE SCALE GENOMIC DNA]</scope>
    <source>
        <strain evidence="1 2">R14</strain>
    </source>
</reference>
<dbReference type="Proteomes" id="UP000282087">
    <property type="component" value="Unassembled WGS sequence"/>
</dbReference>
<gene>
    <name evidence="1" type="ORF">DD238_007488</name>
</gene>
<comment type="caution">
    <text evidence="1">The sequence shown here is derived from an EMBL/GenBank/DDBJ whole genome shotgun (WGS) entry which is preliminary data.</text>
</comment>
<dbReference type="AlphaFoldDB" id="A0A3M6VH98"/>
<organism evidence="1 2">
    <name type="scientific">Peronospora effusa</name>
    <dbReference type="NCBI Taxonomy" id="542832"/>
    <lineage>
        <taxon>Eukaryota</taxon>
        <taxon>Sar</taxon>
        <taxon>Stramenopiles</taxon>
        <taxon>Oomycota</taxon>
        <taxon>Peronosporomycetes</taxon>
        <taxon>Peronosporales</taxon>
        <taxon>Peronosporaceae</taxon>
        <taxon>Peronospora</taxon>
    </lineage>
</organism>
<sequence length="145" mass="17035">MKLTYIRGATRKLRDDEAAEAENRVLEGMGISKNEFKNDIAMLLANEKDKWDQFAEWLSKDINPDDIRKMLWTYEKGEEKIYSIQASYTNLFNDYKRAKRNPSHDAKALVYNAEAWEKPIIELAEEIEQKLEIWRTGTIAHKPEP</sequence>
<dbReference type="VEuPathDB" id="FungiDB:DD237_007654"/>
<keyword evidence="2" id="KW-1185">Reference proteome</keyword>
<accession>A0A3M6VH98</accession>
<evidence type="ECO:0000313" key="1">
    <source>
        <dbReference type="EMBL" id="RMX63720.1"/>
    </source>
</evidence>
<proteinExistence type="predicted"/>
<protein>
    <submittedName>
        <fullName evidence="1">Uncharacterized protein</fullName>
    </submittedName>
</protein>
<dbReference type="EMBL" id="QLLG01000372">
    <property type="protein sequence ID" value="RMX63720.1"/>
    <property type="molecule type" value="Genomic_DNA"/>
</dbReference>
<evidence type="ECO:0000313" key="2">
    <source>
        <dbReference type="Proteomes" id="UP000282087"/>
    </source>
</evidence>
<name>A0A3M6VH98_9STRA</name>